<reference evidence="5" key="2">
    <citation type="submission" date="2020-05" db="UniProtKB">
        <authorList>
            <consortium name="EnsemblMetazoa"/>
        </authorList>
    </citation>
    <scope>IDENTIFICATION</scope>
    <source>
        <strain evidence="5">IAEA</strain>
    </source>
</reference>
<dbReference type="EnsemblMetazoa" id="GPAI000964-RA">
    <property type="protein sequence ID" value="GPAI000964-PA"/>
    <property type="gene ID" value="GPAI000964"/>
</dbReference>
<dbReference type="Proteomes" id="UP000092445">
    <property type="component" value="Unassembled WGS sequence"/>
</dbReference>
<feature type="repeat" description="ANK" evidence="3">
    <location>
        <begin position="286"/>
        <end position="318"/>
    </location>
</feature>
<sequence length="462" mass="50979">MSLRNQNREAKDSNNRDEVSQSETIDSGCVSDSSDSSLDIVNQLVNKESYDDENEEENLNLDRKFPAKVMSDSGFFSDGPSKEIELSGEQSKRAEGKYLYHLNDSVLKATLNEESSTSWSEIYQQNDDGNTKLHLACLSVDINTIKTLLFIAPHPCLYDTLNYDCRTPLHLATLAQRPKILRALLLAGASPAICDRQGNTALHLACRSGVEESVLAIIAPFSEDEVAEFSRAHVRHNVSTCISKVLEMRNYNGEGCVHLTAKLGFVNILRLLTSHGADINSREYKSGRTPLHIAIESGNELLANFLLDECEKIDLEITTFSGLTPYQLSSQFSRTVLQNKLVTLGAAALSASESEDDSSETDSDSDSDSETDDSKDNVSESSGFPIFTNGRIEMADVKERRSSLLAIWSTFPGNKTFTVSSATITLNVAEYVKNASSHELKYENEYETLGATITLQRPQTLI</sequence>
<proteinExistence type="predicted"/>
<feature type="compositionally biased region" description="Acidic residues" evidence="4">
    <location>
        <begin position="50"/>
        <end position="59"/>
    </location>
</feature>
<feature type="repeat" description="ANK" evidence="3">
    <location>
        <begin position="252"/>
        <end position="284"/>
    </location>
</feature>
<keyword evidence="2 3" id="KW-0040">ANK repeat</keyword>
<dbReference type="GO" id="GO:0005829">
    <property type="term" value="C:cytosol"/>
    <property type="evidence" value="ECO:0007669"/>
    <property type="project" value="TreeGrafter"/>
</dbReference>
<dbReference type="Gene3D" id="1.25.40.20">
    <property type="entry name" value="Ankyrin repeat-containing domain"/>
    <property type="match status" value="1"/>
</dbReference>
<accession>A0A1A9Z1N5</accession>
<dbReference type="PANTHER" id="PTHR46680">
    <property type="entry name" value="NF-KAPPA-B INHIBITOR ALPHA"/>
    <property type="match status" value="1"/>
</dbReference>
<feature type="compositionally biased region" description="Basic and acidic residues" evidence="4">
    <location>
        <begin position="1"/>
        <end position="19"/>
    </location>
</feature>
<organism evidence="5 6">
    <name type="scientific">Glossina pallidipes</name>
    <name type="common">Tsetse fly</name>
    <dbReference type="NCBI Taxonomy" id="7398"/>
    <lineage>
        <taxon>Eukaryota</taxon>
        <taxon>Metazoa</taxon>
        <taxon>Ecdysozoa</taxon>
        <taxon>Arthropoda</taxon>
        <taxon>Hexapoda</taxon>
        <taxon>Insecta</taxon>
        <taxon>Pterygota</taxon>
        <taxon>Neoptera</taxon>
        <taxon>Endopterygota</taxon>
        <taxon>Diptera</taxon>
        <taxon>Brachycera</taxon>
        <taxon>Muscomorpha</taxon>
        <taxon>Hippoboscoidea</taxon>
        <taxon>Glossinidae</taxon>
        <taxon>Glossina</taxon>
    </lineage>
</organism>
<protein>
    <submittedName>
        <fullName evidence="5">Uncharacterized protein</fullName>
    </submittedName>
</protein>
<feature type="repeat" description="ANK" evidence="3">
    <location>
        <begin position="164"/>
        <end position="196"/>
    </location>
</feature>
<evidence type="ECO:0000256" key="3">
    <source>
        <dbReference type="PROSITE-ProRule" id="PRU00023"/>
    </source>
</evidence>
<keyword evidence="6" id="KW-1185">Reference proteome</keyword>
<dbReference type="GO" id="GO:0051059">
    <property type="term" value="F:NF-kappaB binding"/>
    <property type="evidence" value="ECO:0007669"/>
    <property type="project" value="TreeGrafter"/>
</dbReference>
<dbReference type="AlphaFoldDB" id="A0A1A9Z1N5"/>
<dbReference type="PROSITE" id="PS50297">
    <property type="entry name" value="ANK_REP_REGION"/>
    <property type="match status" value="3"/>
</dbReference>
<feature type="region of interest" description="Disordered" evidence="4">
    <location>
        <begin position="351"/>
        <end position="383"/>
    </location>
</feature>
<dbReference type="SMART" id="SM00248">
    <property type="entry name" value="ANK"/>
    <property type="match status" value="5"/>
</dbReference>
<dbReference type="InterPro" id="IPR036770">
    <property type="entry name" value="Ankyrin_rpt-contain_sf"/>
</dbReference>
<name>A0A1A9Z1N5_GLOPL</name>
<dbReference type="SUPFAM" id="SSF48403">
    <property type="entry name" value="Ankyrin repeat"/>
    <property type="match status" value="1"/>
</dbReference>
<dbReference type="PRINTS" id="PR01415">
    <property type="entry name" value="ANKYRIN"/>
</dbReference>
<feature type="compositionally biased region" description="Acidic residues" evidence="4">
    <location>
        <begin position="353"/>
        <end position="371"/>
    </location>
</feature>
<dbReference type="PANTHER" id="PTHR46680:SF3">
    <property type="entry name" value="NF-KAPPA-B INHIBITOR CACTUS"/>
    <property type="match status" value="1"/>
</dbReference>
<dbReference type="STRING" id="7398.A0A1A9Z1N5"/>
<dbReference type="Pfam" id="PF12796">
    <property type="entry name" value="Ank_2"/>
    <property type="match status" value="2"/>
</dbReference>
<evidence type="ECO:0000256" key="4">
    <source>
        <dbReference type="SAM" id="MobiDB-lite"/>
    </source>
</evidence>
<evidence type="ECO:0000313" key="5">
    <source>
        <dbReference type="EnsemblMetazoa" id="GPAI000964-PA"/>
    </source>
</evidence>
<dbReference type="InterPro" id="IPR002110">
    <property type="entry name" value="Ankyrin_rpt"/>
</dbReference>
<evidence type="ECO:0000256" key="2">
    <source>
        <dbReference type="ARBA" id="ARBA00023043"/>
    </source>
</evidence>
<feature type="region of interest" description="Disordered" evidence="4">
    <location>
        <begin position="1"/>
        <end position="35"/>
    </location>
</feature>
<dbReference type="InterPro" id="IPR051070">
    <property type="entry name" value="NF-kappa-B_inhibitor"/>
</dbReference>
<reference evidence="6" key="1">
    <citation type="submission" date="2014-03" db="EMBL/GenBank/DDBJ databases">
        <authorList>
            <person name="Aksoy S."/>
            <person name="Warren W."/>
            <person name="Wilson R.K."/>
        </authorList>
    </citation>
    <scope>NUCLEOTIDE SEQUENCE [LARGE SCALE GENOMIC DNA]</scope>
    <source>
        <strain evidence="6">IAEA</strain>
    </source>
</reference>
<dbReference type="GO" id="GO:0071356">
    <property type="term" value="P:cellular response to tumor necrosis factor"/>
    <property type="evidence" value="ECO:0007669"/>
    <property type="project" value="TreeGrafter"/>
</dbReference>
<keyword evidence="1" id="KW-0677">Repeat</keyword>
<dbReference type="VEuPathDB" id="VectorBase:GPAI000964"/>
<dbReference type="PROSITE" id="PS50088">
    <property type="entry name" value="ANK_REPEAT"/>
    <property type="match status" value="3"/>
</dbReference>
<evidence type="ECO:0000313" key="6">
    <source>
        <dbReference type="Proteomes" id="UP000092445"/>
    </source>
</evidence>
<evidence type="ECO:0000256" key="1">
    <source>
        <dbReference type="ARBA" id="ARBA00022737"/>
    </source>
</evidence>
<feature type="compositionally biased region" description="Low complexity" evidence="4">
    <location>
        <begin position="26"/>
        <end position="35"/>
    </location>
</feature>
<feature type="region of interest" description="Disordered" evidence="4">
    <location>
        <begin position="44"/>
        <end position="63"/>
    </location>
</feature>